<evidence type="ECO:0000256" key="2">
    <source>
        <dbReference type="ARBA" id="ARBA00022679"/>
    </source>
</evidence>
<evidence type="ECO:0000256" key="6">
    <source>
        <dbReference type="PROSITE-ProRule" id="PRU01373"/>
    </source>
</evidence>
<dbReference type="PANTHER" id="PTHR30582">
    <property type="entry name" value="L,D-TRANSPEPTIDASE"/>
    <property type="match status" value="1"/>
</dbReference>
<evidence type="ECO:0000313" key="11">
    <source>
        <dbReference type="Proteomes" id="UP000006898"/>
    </source>
</evidence>
<comment type="pathway">
    <text evidence="1 6">Cell wall biogenesis; peptidoglycan biosynthesis.</text>
</comment>
<dbReference type="STRING" id="671143.DAMO_2808"/>
<dbReference type="Proteomes" id="UP000006898">
    <property type="component" value="Chromosome"/>
</dbReference>
<keyword evidence="8" id="KW-0732">Signal</keyword>
<sequence length="290" mass="33122">MSSRPLWRTFIVACFLLLSAPSDLWSATSPPPSRCTIQYPSDTRIDWECRRLRARETLETLFGNQWVDLARFNRIDRRHAIPGVSLKVPKRLEDVAGFTPMPQEYPLAAAEAKLILVDLAEQFLGAYEHGRLAFSVPIASGERENETPAGEFTITAAHRRHHSSRYTIEKTGIPYPMNYALRFHTSTDGIAFWMHGRDMPGYPASHGCIGLYDEPMQKKYYGYPRKPVLEDARTLYNWVLAPLPEDEKYRILDNGPRVLIVGHAPVRMRRSSRDHSRTQPAPRIAPDAIH</sequence>
<dbReference type="SUPFAM" id="SSF141523">
    <property type="entry name" value="L,D-transpeptidase catalytic domain-like"/>
    <property type="match status" value="1"/>
</dbReference>
<dbReference type="CDD" id="cd16913">
    <property type="entry name" value="YkuD_like"/>
    <property type="match status" value="1"/>
</dbReference>
<evidence type="ECO:0000256" key="4">
    <source>
        <dbReference type="ARBA" id="ARBA00022984"/>
    </source>
</evidence>
<dbReference type="Pfam" id="PF03734">
    <property type="entry name" value="YkuD"/>
    <property type="match status" value="1"/>
</dbReference>
<organism evidence="10 11">
    <name type="scientific">Methylomirabilis oxygeniifera</name>
    <dbReference type="NCBI Taxonomy" id="671143"/>
    <lineage>
        <taxon>Bacteria</taxon>
        <taxon>Candidatus Methylomirabilota</taxon>
        <taxon>Candidatus Methylomirabilia</taxon>
        <taxon>Candidatus Methylomirabilales</taxon>
        <taxon>Candidatus Methylomirabilaceae</taxon>
        <taxon>Candidatus Methylomirabilis</taxon>
    </lineage>
</organism>
<dbReference type="GO" id="GO:0008360">
    <property type="term" value="P:regulation of cell shape"/>
    <property type="evidence" value="ECO:0007669"/>
    <property type="project" value="UniProtKB-UniRule"/>
</dbReference>
<protein>
    <submittedName>
        <fullName evidence="10">ErfK/YbiS/YcfS/YnhG</fullName>
    </submittedName>
</protein>
<evidence type="ECO:0000256" key="1">
    <source>
        <dbReference type="ARBA" id="ARBA00004752"/>
    </source>
</evidence>
<keyword evidence="5 6" id="KW-0961">Cell wall biogenesis/degradation</keyword>
<dbReference type="InterPro" id="IPR050979">
    <property type="entry name" value="LD-transpeptidase"/>
</dbReference>
<keyword evidence="4 6" id="KW-0573">Peptidoglycan synthesis</keyword>
<gene>
    <name evidence="10" type="ORF">DAMO_2808</name>
</gene>
<feature type="signal peptide" evidence="8">
    <location>
        <begin position="1"/>
        <end position="26"/>
    </location>
</feature>
<feature type="chain" id="PRO_5003074641" evidence="8">
    <location>
        <begin position="27"/>
        <end position="290"/>
    </location>
</feature>
<dbReference type="PROSITE" id="PS52029">
    <property type="entry name" value="LD_TPASE"/>
    <property type="match status" value="1"/>
</dbReference>
<evidence type="ECO:0000256" key="5">
    <source>
        <dbReference type="ARBA" id="ARBA00023316"/>
    </source>
</evidence>
<dbReference type="EMBL" id="FP565575">
    <property type="protein sequence ID" value="CBE69881.1"/>
    <property type="molecule type" value="Genomic_DNA"/>
</dbReference>
<evidence type="ECO:0000256" key="8">
    <source>
        <dbReference type="SAM" id="SignalP"/>
    </source>
</evidence>
<dbReference type="InterPro" id="IPR038063">
    <property type="entry name" value="Transpep_catalytic_dom"/>
</dbReference>
<feature type="domain" description="L,D-TPase catalytic" evidence="9">
    <location>
        <begin position="113"/>
        <end position="231"/>
    </location>
</feature>
<dbReference type="GO" id="GO:0018104">
    <property type="term" value="P:peptidoglycan-protein cross-linking"/>
    <property type="evidence" value="ECO:0007669"/>
    <property type="project" value="TreeGrafter"/>
</dbReference>
<evidence type="ECO:0000256" key="3">
    <source>
        <dbReference type="ARBA" id="ARBA00022960"/>
    </source>
</evidence>
<evidence type="ECO:0000256" key="7">
    <source>
        <dbReference type="SAM" id="MobiDB-lite"/>
    </source>
</evidence>
<feature type="region of interest" description="Disordered" evidence="7">
    <location>
        <begin position="268"/>
        <end position="290"/>
    </location>
</feature>
<name>D5ML39_METO1</name>
<keyword evidence="2" id="KW-0808">Transferase</keyword>
<feature type="active site" description="Proton donor/acceptor" evidence="6">
    <location>
        <position position="195"/>
    </location>
</feature>
<dbReference type="GO" id="GO:0016740">
    <property type="term" value="F:transferase activity"/>
    <property type="evidence" value="ECO:0007669"/>
    <property type="project" value="UniProtKB-KW"/>
</dbReference>
<dbReference type="HOGENOM" id="CLU_972402_0_0_0"/>
<reference evidence="10 11" key="1">
    <citation type="journal article" date="2010" name="Nature">
        <title>Nitrite-driven anaerobic methane oxidation by oxygenic bacteria.</title>
        <authorList>
            <person name="Ettwig K.F."/>
            <person name="Butler M.K."/>
            <person name="Le Paslier D."/>
            <person name="Pelletier E."/>
            <person name="Mangenot S."/>
            <person name="Kuypers M.M.M."/>
            <person name="Schreiber F."/>
            <person name="Dutilh B.E."/>
            <person name="Zedelius J."/>
            <person name="de Beer D."/>
            <person name="Gloerich J."/>
            <person name="Wessels H.J.C.T."/>
            <person name="van Allen T."/>
            <person name="Luesken F."/>
            <person name="Wu M."/>
            <person name="van de Pas-Schoonen K.T."/>
            <person name="Op den Camp H.J.M."/>
            <person name="Janssen-Megens E.M."/>
            <person name="Francoijs K-J."/>
            <person name="Stunnenberg H."/>
            <person name="Weissenbach J."/>
            <person name="Jetten M.S.M."/>
            <person name="Strous M."/>
        </authorList>
    </citation>
    <scope>NUCLEOTIDE SEQUENCE [LARGE SCALE GENOMIC DNA]</scope>
</reference>
<keyword evidence="3 6" id="KW-0133">Cell shape</keyword>
<dbReference type="Gene3D" id="2.40.440.10">
    <property type="entry name" value="L,D-transpeptidase catalytic domain-like"/>
    <property type="match status" value="1"/>
</dbReference>
<dbReference type="KEGG" id="mox:DAMO_2808"/>
<accession>D5ML39</accession>
<dbReference type="GO" id="GO:0071972">
    <property type="term" value="F:peptidoglycan L,D-transpeptidase activity"/>
    <property type="evidence" value="ECO:0007669"/>
    <property type="project" value="TreeGrafter"/>
</dbReference>
<evidence type="ECO:0000259" key="9">
    <source>
        <dbReference type="PROSITE" id="PS52029"/>
    </source>
</evidence>
<dbReference type="GO" id="GO:0005576">
    <property type="term" value="C:extracellular region"/>
    <property type="evidence" value="ECO:0007669"/>
    <property type="project" value="TreeGrafter"/>
</dbReference>
<dbReference type="GO" id="GO:0071555">
    <property type="term" value="P:cell wall organization"/>
    <property type="evidence" value="ECO:0007669"/>
    <property type="project" value="UniProtKB-UniRule"/>
</dbReference>
<evidence type="ECO:0000313" key="10">
    <source>
        <dbReference type="EMBL" id="CBE69881.1"/>
    </source>
</evidence>
<dbReference type="PANTHER" id="PTHR30582:SF2">
    <property type="entry name" value="L,D-TRANSPEPTIDASE YCIB-RELATED"/>
    <property type="match status" value="1"/>
</dbReference>
<dbReference type="InterPro" id="IPR005490">
    <property type="entry name" value="LD_TPept_cat_dom"/>
</dbReference>
<dbReference type="AlphaFoldDB" id="D5ML39"/>
<dbReference type="eggNOG" id="COG1376">
    <property type="taxonomic scope" value="Bacteria"/>
</dbReference>
<feature type="active site" description="Nucleophile" evidence="6">
    <location>
        <position position="208"/>
    </location>
</feature>
<dbReference type="UniPathway" id="UPA00219"/>
<proteinExistence type="predicted"/>
<dbReference type="PATRIC" id="fig|671143.5.peg.2465"/>